<dbReference type="EMBL" id="JAYKXP010000024">
    <property type="protein sequence ID" value="KAK7045615.1"/>
    <property type="molecule type" value="Genomic_DNA"/>
</dbReference>
<dbReference type="Gene3D" id="1.10.630.10">
    <property type="entry name" value="Cytochrome P450"/>
    <property type="match status" value="1"/>
</dbReference>
<dbReference type="AlphaFoldDB" id="A0AAW0D262"/>
<keyword evidence="5 6" id="KW-0408">Iron</keyword>
<evidence type="ECO:0000256" key="2">
    <source>
        <dbReference type="ARBA" id="ARBA00005179"/>
    </source>
</evidence>
<reference evidence="8 9" key="1">
    <citation type="submission" date="2024-01" db="EMBL/GenBank/DDBJ databases">
        <title>A draft genome for a cacao thread blight-causing isolate of Paramarasmius palmivorus.</title>
        <authorList>
            <person name="Baruah I.K."/>
            <person name="Bukari Y."/>
            <person name="Amoako-Attah I."/>
            <person name="Meinhardt L.W."/>
            <person name="Bailey B.A."/>
            <person name="Cohen S.P."/>
        </authorList>
    </citation>
    <scope>NUCLEOTIDE SEQUENCE [LARGE SCALE GENOMIC DNA]</scope>
    <source>
        <strain evidence="8 9">GH-12</strain>
    </source>
</reference>
<proteinExistence type="inferred from homology"/>
<keyword evidence="6 7" id="KW-0349">Heme</keyword>
<evidence type="ECO:0000256" key="5">
    <source>
        <dbReference type="ARBA" id="ARBA00023004"/>
    </source>
</evidence>
<evidence type="ECO:0000313" key="9">
    <source>
        <dbReference type="Proteomes" id="UP001383192"/>
    </source>
</evidence>
<feature type="binding site" description="axial binding residue" evidence="6">
    <location>
        <position position="413"/>
    </location>
    <ligand>
        <name>heme</name>
        <dbReference type="ChEBI" id="CHEBI:30413"/>
    </ligand>
    <ligandPart>
        <name>Fe</name>
        <dbReference type="ChEBI" id="CHEBI:18248"/>
    </ligandPart>
</feature>
<dbReference type="PRINTS" id="PR00465">
    <property type="entry name" value="EP450IV"/>
</dbReference>
<comment type="pathway">
    <text evidence="2">Secondary metabolite biosynthesis.</text>
</comment>
<dbReference type="InterPro" id="IPR036396">
    <property type="entry name" value="Cyt_P450_sf"/>
</dbReference>
<dbReference type="CDD" id="cd11062">
    <property type="entry name" value="CYP58-like"/>
    <property type="match status" value="1"/>
</dbReference>
<dbReference type="InterPro" id="IPR002403">
    <property type="entry name" value="Cyt_P450_E_grp-IV"/>
</dbReference>
<dbReference type="PRINTS" id="PR00385">
    <property type="entry name" value="P450"/>
</dbReference>
<evidence type="ECO:0000256" key="3">
    <source>
        <dbReference type="ARBA" id="ARBA00010617"/>
    </source>
</evidence>
<sequence length="475" mass="53958">MHPLAMFHGPKLAKITDFYQAYFDVVLGGQMLNHLRELHERYGPVVRIGPNTLHFANADAYNAIYANNSFTKYDWFYRYTFNHCYESSVAMTHIPSYKARKASLSPLFSRSAIVKLEDVVQQKIDKLIKGLERHANGPGTIDIMFCFLSTSFDIIIEYCFATCLNTLDHPDFYHPMLLSLQKTLPGLWVQKYFPFVTHLPEHFPSLVRRFAPDLMAFDECKQMLVEKIDRYVENPELLIAADRSTIFHQLIVPDKHECPSKESLLHEGLILMGAGSDTVANACAIGTMHILHKNGIRMKLVQELREAWPDVTLPMRYAELEKLSYLSACIKESLRLSHGIVTPLPRVVGASGANICGHTITPKTVVATSSCFVHKDPGVFENPDEFIPERWLQPDSKELERYLVAFSKGPRMCIGINLAWCELYLILGNLFRKVNLTMTEESAAAAHGLEDFQDAFVPHWHDKTCFQARVTSVSS</sequence>
<dbReference type="GO" id="GO:0005506">
    <property type="term" value="F:iron ion binding"/>
    <property type="evidence" value="ECO:0007669"/>
    <property type="project" value="InterPro"/>
</dbReference>
<evidence type="ECO:0000256" key="4">
    <source>
        <dbReference type="ARBA" id="ARBA00022723"/>
    </source>
</evidence>
<dbReference type="SUPFAM" id="SSF48264">
    <property type="entry name" value="Cytochrome P450"/>
    <property type="match status" value="1"/>
</dbReference>
<dbReference type="Pfam" id="PF00067">
    <property type="entry name" value="p450"/>
    <property type="match status" value="1"/>
</dbReference>
<protein>
    <recommendedName>
        <fullName evidence="10">Cytochrome P450</fullName>
    </recommendedName>
</protein>
<dbReference type="PANTHER" id="PTHR24305">
    <property type="entry name" value="CYTOCHROME P450"/>
    <property type="match status" value="1"/>
</dbReference>
<dbReference type="GO" id="GO:0004497">
    <property type="term" value="F:monooxygenase activity"/>
    <property type="evidence" value="ECO:0007669"/>
    <property type="project" value="UniProtKB-KW"/>
</dbReference>
<dbReference type="GO" id="GO:0016705">
    <property type="term" value="F:oxidoreductase activity, acting on paired donors, with incorporation or reduction of molecular oxygen"/>
    <property type="evidence" value="ECO:0007669"/>
    <property type="project" value="InterPro"/>
</dbReference>
<dbReference type="PROSITE" id="PS00086">
    <property type="entry name" value="CYTOCHROME_P450"/>
    <property type="match status" value="1"/>
</dbReference>
<dbReference type="InterPro" id="IPR050121">
    <property type="entry name" value="Cytochrome_P450_monoxygenase"/>
</dbReference>
<comment type="similarity">
    <text evidence="3 7">Belongs to the cytochrome P450 family.</text>
</comment>
<evidence type="ECO:0000313" key="8">
    <source>
        <dbReference type="EMBL" id="KAK7045615.1"/>
    </source>
</evidence>
<keyword evidence="7" id="KW-0560">Oxidoreductase</keyword>
<evidence type="ECO:0000256" key="1">
    <source>
        <dbReference type="ARBA" id="ARBA00001971"/>
    </source>
</evidence>
<keyword evidence="4 6" id="KW-0479">Metal-binding</keyword>
<gene>
    <name evidence="8" type="ORF">VNI00_007448</name>
</gene>
<organism evidence="8 9">
    <name type="scientific">Paramarasmius palmivorus</name>
    <dbReference type="NCBI Taxonomy" id="297713"/>
    <lineage>
        <taxon>Eukaryota</taxon>
        <taxon>Fungi</taxon>
        <taxon>Dikarya</taxon>
        <taxon>Basidiomycota</taxon>
        <taxon>Agaricomycotina</taxon>
        <taxon>Agaricomycetes</taxon>
        <taxon>Agaricomycetidae</taxon>
        <taxon>Agaricales</taxon>
        <taxon>Marasmiineae</taxon>
        <taxon>Marasmiaceae</taxon>
        <taxon>Paramarasmius</taxon>
    </lineage>
</organism>
<comment type="caution">
    <text evidence="8">The sequence shown here is derived from an EMBL/GenBank/DDBJ whole genome shotgun (WGS) entry which is preliminary data.</text>
</comment>
<evidence type="ECO:0008006" key="10">
    <source>
        <dbReference type="Google" id="ProtNLM"/>
    </source>
</evidence>
<dbReference type="InterPro" id="IPR001128">
    <property type="entry name" value="Cyt_P450"/>
</dbReference>
<dbReference type="Proteomes" id="UP001383192">
    <property type="component" value="Unassembled WGS sequence"/>
</dbReference>
<keyword evidence="7" id="KW-0503">Monooxygenase</keyword>
<accession>A0AAW0D262</accession>
<evidence type="ECO:0000256" key="6">
    <source>
        <dbReference type="PIRSR" id="PIRSR602403-1"/>
    </source>
</evidence>
<name>A0AAW0D262_9AGAR</name>
<comment type="cofactor">
    <cofactor evidence="1 6">
        <name>heme</name>
        <dbReference type="ChEBI" id="CHEBI:30413"/>
    </cofactor>
</comment>
<dbReference type="GO" id="GO:0020037">
    <property type="term" value="F:heme binding"/>
    <property type="evidence" value="ECO:0007669"/>
    <property type="project" value="InterPro"/>
</dbReference>
<evidence type="ECO:0000256" key="7">
    <source>
        <dbReference type="RuleBase" id="RU000461"/>
    </source>
</evidence>
<dbReference type="InterPro" id="IPR017972">
    <property type="entry name" value="Cyt_P450_CS"/>
</dbReference>
<keyword evidence="9" id="KW-1185">Reference proteome</keyword>
<dbReference type="PANTHER" id="PTHR24305:SF152">
    <property type="entry name" value="P450, PUTATIVE (EUROFUNG)-RELATED"/>
    <property type="match status" value="1"/>
</dbReference>